<dbReference type="RefSeq" id="WP_125260591.1">
    <property type="nucleotide sequence ID" value="NZ_CP114280.1"/>
</dbReference>
<organism evidence="2 3">
    <name type="scientific">Dickeya lacustris</name>
    <dbReference type="NCBI Taxonomy" id="2259638"/>
    <lineage>
        <taxon>Bacteria</taxon>
        <taxon>Pseudomonadati</taxon>
        <taxon>Pseudomonadota</taxon>
        <taxon>Gammaproteobacteria</taxon>
        <taxon>Enterobacterales</taxon>
        <taxon>Pectobacteriaceae</taxon>
        <taxon>Dickeya</taxon>
    </lineage>
</organism>
<name>A0ABY8G4T5_9GAMM</name>
<dbReference type="Proteomes" id="UP001219630">
    <property type="component" value="Chromosome"/>
</dbReference>
<proteinExistence type="predicted"/>
<keyword evidence="3" id="KW-1185">Reference proteome</keyword>
<sequence length="169" mass="18985">MTLGRSLFFLLSLALVSSYATGAEKWFDGVTCNTDIPSALIGRHTPNDRVVTIEGRYKNIGLENHGAFGMEKDGDPWTLTFWQICGREYLLLERRSVVKDVLMSPLPKENPASKIVSCDVDDTNSYSTAITFIPSEETPWPKQVKQAWIVDDKKLKFSKIEGKKIVCNP</sequence>
<evidence type="ECO:0008006" key="4">
    <source>
        <dbReference type="Google" id="ProtNLM"/>
    </source>
</evidence>
<accession>A0ABY8G4T5</accession>
<evidence type="ECO:0000313" key="2">
    <source>
        <dbReference type="EMBL" id="WFN54944.1"/>
    </source>
</evidence>
<keyword evidence="1" id="KW-0732">Signal</keyword>
<evidence type="ECO:0000256" key="1">
    <source>
        <dbReference type="SAM" id="SignalP"/>
    </source>
</evidence>
<dbReference type="EMBL" id="CP114280">
    <property type="protein sequence ID" value="WFN54944.1"/>
    <property type="molecule type" value="Genomic_DNA"/>
</dbReference>
<feature type="signal peptide" evidence="1">
    <location>
        <begin position="1"/>
        <end position="22"/>
    </location>
</feature>
<gene>
    <name evidence="2" type="ORF">O1Q98_14995</name>
</gene>
<protein>
    <recommendedName>
        <fullName evidence="4">DUF3757 domain-containing protein</fullName>
    </recommendedName>
</protein>
<reference evidence="2 3" key="1">
    <citation type="submission" date="2022-12" db="EMBL/GenBank/DDBJ databases">
        <title>Complete genome sequencing of Dickeya lacustris type strain LMG30899.</title>
        <authorList>
            <person name="Dobhal S."/>
            <person name="Arizala D."/>
            <person name="Arif M."/>
        </authorList>
    </citation>
    <scope>NUCLEOTIDE SEQUENCE [LARGE SCALE GENOMIC DNA]</scope>
    <source>
        <strain evidence="2 3">LMG30899</strain>
    </source>
</reference>
<evidence type="ECO:0000313" key="3">
    <source>
        <dbReference type="Proteomes" id="UP001219630"/>
    </source>
</evidence>
<feature type="chain" id="PRO_5046055246" description="DUF3757 domain-containing protein" evidence="1">
    <location>
        <begin position="23"/>
        <end position="169"/>
    </location>
</feature>